<evidence type="ECO:0000256" key="2">
    <source>
        <dbReference type="ARBA" id="ARBA00022483"/>
    </source>
</evidence>
<feature type="repeat" description="WD" evidence="3">
    <location>
        <begin position="254"/>
        <end position="295"/>
    </location>
</feature>
<dbReference type="SMART" id="SM00320">
    <property type="entry name" value="WD40"/>
    <property type="match status" value="3"/>
</dbReference>
<organism evidence="6 7">
    <name type="scientific">Amanita muscaria (strain Koide BX008)</name>
    <dbReference type="NCBI Taxonomy" id="946122"/>
    <lineage>
        <taxon>Eukaryota</taxon>
        <taxon>Fungi</taxon>
        <taxon>Dikarya</taxon>
        <taxon>Basidiomycota</taxon>
        <taxon>Agaricomycotina</taxon>
        <taxon>Agaricomycetes</taxon>
        <taxon>Agaricomycetidae</taxon>
        <taxon>Agaricales</taxon>
        <taxon>Pluteineae</taxon>
        <taxon>Amanitaceae</taxon>
        <taxon>Amanita</taxon>
    </lineage>
</organism>
<keyword evidence="7" id="KW-1185">Reference proteome</keyword>
<dbReference type="GO" id="GO:0006887">
    <property type="term" value="P:exocytosis"/>
    <property type="evidence" value="ECO:0007669"/>
    <property type="project" value="UniProtKB-KW"/>
</dbReference>
<comment type="similarity">
    <text evidence="1">Belongs to the WD repeat L(2)GL family.</text>
</comment>
<feature type="region of interest" description="Disordered" evidence="4">
    <location>
        <begin position="458"/>
        <end position="477"/>
    </location>
</feature>
<evidence type="ECO:0000259" key="5">
    <source>
        <dbReference type="Pfam" id="PF08596"/>
    </source>
</evidence>
<dbReference type="PROSITE" id="PS50082">
    <property type="entry name" value="WD_REPEATS_2"/>
    <property type="match status" value="1"/>
</dbReference>
<keyword evidence="2" id="KW-0268">Exocytosis</keyword>
<dbReference type="InParanoid" id="A0A0C2XAV7"/>
<evidence type="ECO:0000256" key="4">
    <source>
        <dbReference type="SAM" id="MobiDB-lite"/>
    </source>
</evidence>
<dbReference type="InterPro" id="IPR015943">
    <property type="entry name" value="WD40/YVTN_repeat-like_dom_sf"/>
</dbReference>
<evidence type="ECO:0000313" key="6">
    <source>
        <dbReference type="EMBL" id="KIL71522.1"/>
    </source>
</evidence>
<proteinExistence type="inferred from homology"/>
<dbReference type="InterPro" id="IPR011047">
    <property type="entry name" value="Quinoprotein_ADH-like_sf"/>
</dbReference>
<dbReference type="CDD" id="cd15873">
    <property type="entry name" value="R-SNARE_STXBP5_6"/>
    <property type="match status" value="1"/>
</dbReference>
<dbReference type="GO" id="GO:0006893">
    <property type="term" value="P:Golgi to plasma membrane transport"/>
    <property type="evidence" value="ECO:0007669"/>
    <property type="project" value="TreeGrafter"/>
</dbReference>
<dbReference type="AlphaFoldDB" id="A0A0C2XAV7"/>
<dbReference type="Gene3D" id="2.130.10.10">
    <property type="entry name" value="YVTN repeat-like/Quinoprotein amine dehydrogenase"/>
    <property type="match status" value="2"/>
</dbReference>
<dbReference type="FunCoup" id="A0A0C2XAV7">
    <property type="interactions" value="30"/>
</dbReference>
<dbReference type="STRING" id="946122.A0A0C2XAV7"/>
<dbReference type="Proteomes" id="UP000054549">
    <property type="component" value="Unassembled WGS sequence"/>
</dbReference>
<keyword evidence="3" id="KW-0853">WD repeat</keyword>
<dbReference type="InterPro" id="IPR001680">
    <property type="entry name" value="WD40_rpt"/>
</dbReference>
<protein>
    <recommendedName>
        <fullName evidence="5">Lethal giant larvae (Lgl)-like C-terminal domain-containing protein</fullName>
    </recommendedName>
</protein>
<dbReference type="PANTHER" id="PTHR10241:SF25">
    <property type="entry name" value="TOMOSYN, ISOFORM C"/>
    <property type="match status" value="1"/>
</dbReference>
<dbReference type="GO" id="GO:0005737">
    <property type="term" value="C:cytoplasm"/>
    <property type="evidence" value="ECO:0007669"/>
    <property type="project" value="TreeGrafter"/>
</dbReference>
<dbReference type="GO" id="GO:0005886">
    <property type="term" value="C:plasma membrane"/>
    <property type="evidence" value="ECO:0007669"/>
    <property type="project" value="TreeGrafter"/>
</dbReference>
<dbReference type="PANTHER" id="PTHR10241">
    <property type="entry name" value="LETHAL 2 GIANT LARVAE PROTEIN"/>
    <property type="match status" value="1"/>
</dbReference>
<reference evidence="6 7" key="1">
    <citation type="submission" date="2014-04" db="EMBL/GenBank/DDBJ databases">
        <title>Evolutionary Origins and Diversification of the Mycorrhizal Mutualists.</title>
        <authorList>
            <consortium name="DOE Joint Genome Institute"/>
            <consortium name="Mycorrhizal Genomics Consortium"/>
            <person name="Kohler A."/>
            <person name="Kuo A."/>
            <person name="Nagy L.G."/>
            <person name="Floudas D."/>
            <person name="Copeland A."/>
            <person name="Barry K.W."/>
            <person name="Cichocki N."/>
            <person name="Veneault-Fourrey C."/>
            <person name="LaButti K."/>
            <person name="Lindquist E.A."/>
            <person name="Lipzen A."/>
            <person name="Lundell T."/>
            <person name="Morin E."/>
            <person name="Murat C."/>
            <person name="Riley R."/>
            <person name="Ohm R."/>
            <person name="Sun H."/>
            <person name="Tunlid A."/>
            <person name="Henrissat B."/>
            <person name="Grigoriev I.V."/>
            <person name="Hibbett D.S."/>
            <person name="Martin F."/>
        </authorList>
    </citation>
    <scope>NUCLEOTIDE SEQUENCE [LARGE SCALE GENOMIC DNA]</scope>
    <source>
        <strain evidence="6 7">Koide BX008</strain>
    </source>
</reference>
<feature type="compositionally biased region" description="Basic and acidic residues" evidence="4">
    <location>
        <begin position="461"/>
        <end position="473"/>
    </location>
</feature>
<dbReference type="Pfam" id="PF08596">
    <property type="entry name" value="Lgl_C"/>
    <property type="match status" value="1"/>
</dbReference>
<dbReference type="HOGENOM" id="CLU_005737_1_0_1"/>
<dbReference type="GO" id="GO:0019905">
    <property type="term" value="F:syntaxin binding"/>
    <property type="evidence" value="ECO:0007669"/>
    <property type="project" value="TreeGrafter"/>
</dbReference>
<dbReference type="EMBL" id="KN818222">
    <property type="protein sequence ID" value="KIL71522.1"/>
    <property type="molecule type" value="Genomic_DNA"/>
</dbReference>
<accession>A0A0C2XAV7</accession>
<dbReference type="OrthoDB" id="19944at2759"/>
<dbReference type="GO" id="GO:0045159">
    <property type="term" value="F:myosin II binding"/>
    <property type="evidence" value="ECO:0007669"/>
    <property type="project" value="TreeGrafter"/>
</dbReference>
<feature type="domain" description="Lethal giant larvae (Lgl)-like C-terminal" evidence="5">
    <location>
        <begin position="694"/>
        <end position="1029"/>
    </location>
</feature>
<dbReference type="SUPFAM" id="SSF50978">
    <property type="entry name" value="WD40 repeat-like"/>
    <property type="match status" value="1"/>
</dbReference>
<name>A0A0C2XAV7_AMAMK</name>
<feature type="region of interest" description="Disordered" evidence="4">
    <location>
        <begin position="1021"/>
        <end position="1045"/>
    </location>
</feature>
<evidence type="ECO:0000256" key="3">
    <source>
        <dbReference type="PROSITE-ProRule" id="PRU00221"/>
    </source>
</evidence>
<dbReference type="SUPFAM" id="SSF50998">
    <property type="entry name" value="Quinoprotein alcohol dehydrogenase-like"/>
    <property type="match status" value="1"/>
</dbReference>
<dbReference type="GO" id="GO:0005096">
    <property type="term" value="F:GTPase activator activity"/>
    <property type="evidence" value="ECO:0007669"/>
    <property type="project" value="TreeGrafter"/>
</dbReference>
<evidence type="ECO:0000256" key="1">
    <source>
        <dbReference type="ARBA" id="ARBA00008070"/>
    </source>
</evidence>
<evidence type="ECO:0000313" key="7">
    <source>
        <dbReference type="Proteomes" id="UP000054549"/>
    </source>
</evidence>
<sequence>MLQRQHDRVLQDFSPELREARQWKAGELRRLYFPKDVTAFAYDPVVSLLAVGTAKGSIHIFGRPGVHIVLTSASHTSVKFLLFSASTSRIACLDNDNQLSIWDLSSFGQPKLLATARFDQTNCILTSPSHSHVRRSVFFLSVQAGWTLQVFLVMHTGEVRAYDLLCLRKSPYTLPNLWDIYKRKTASTVSEHEQSSRTSVEIVPHPRDLNLLFVAYAGGVVLSDLTQREVIRTYEYTVPPGAPGGTGYEGPDVLTLRQPSVTCMAIHPAGHFFAVGYTDGSVGFWALEDEDQPLLVKTLDADDVNIVNNETLDRLLSSPGRTGANHTREPVFKLSWSGFSNSSDPRGRKTVLTILGGLNIGESPGLTIFELPAFNPLDPPPSSPLSDPLHPHFRCAMRESLVPLKTYFYPTQDVVQDYLLVPRDSPHYTGALDPIAIILMTGSDANVRRLTAFEYPPPAFKEGESDDAHKSERSAVGPDELATELAATLQSLLESNEPRNLRIPAPLWISAAGLVYGHLLTVDRSTYQTYAEDVQLESLLNLNGGNAWADATRENDMAFSKYQPHRLMVTYNKDSTVHVLDLSAQLLTTQISEQLRPKTLENEFPNVKSALTIDICTVFGDPHVATVVHADEVPRISSLDFSPGYACAIGVETGHLIVFRDRNSTTIAPCANRELSDVELIPLGHIEAGRGKRHAPHFIVSQTSKHIEISSISNVGLLAVSYSDGSVLVADIADPHVVWRHDPPKKKSRHSINLHIMSENVVDPVVDLVWTVCGIDKGMLRLRLLAIHLSGRVDIIAFVQGADDTTWKTFNEPVQSEAISNPLQHGSFVLDGKTGMMLKATRERLFLTSQQSASDTRCIFVTTGTKGARVFAEINGQRISKVNWSSDSGHIQTTQIVERMGSYALVAFTDKHLALVYALPYLEHLHTLELPPVPSLPPSVDSSGDFVVFSPHPMSGQIHEALYGTLFDFRRVYSQPDVELIPSPPKIPSQPQPVSLGPASLLSAWFRYSLSMTGEQLDALVGGPDRPVPRQESRSTEQIQNGGSQAAELASKAAAVQGELYGRLTSALSERGHMLDDLGEKFNALEAGSRSMVTQAKKLAARQSAKSWLGL</sequence>
<dbReference type="InterPro" id="IPR036322">
    <property type="entry name" value="WD40_repeat_dom_sf"/>
</dbReference>
<dbReference type="InterPro" id="IPR013905">
    <property type="entry name" value="Lgl_C_dom"/>
</dbReference>
<gene>
    <name evidence="6" type="ORF">M378DRAFT_6249</name>
</gene>